<dbReference type="Gene3D" id="3.40.309.10">
    <property type="entry name" value="Aldehyde Dehydrogenase, Chain A, domain 2"/>
    <property type="match status" value="1"/>
</dbReference>
<evidence type="ECO:0000313" key="5">
    <source>
        <dbReference type="Proteomes" id="UP000476030"/>
    </source>
</evidence>
<organism evidence="4 5">
    <name type="scientific">Sneathiella litorea</name>
    <dbReference type="NCBI Taxonomy" id="2606216"/>
    <lineage>
        <taxon>Bacteria</taxon>
        <taxon>Pseudomonadati</taxon>
        <taxon>Pseudomonadota</taxon>
        <taxon>Alphaproteobacteria</taxon>
        <taxon>Sneathiellales</taxon>
        <taxon>Sneathiellaceae</taxon>
        <taxon>Sneathiella</taxon>
    </lineage>
</organism>
<feature type="domain" description="Aldehyde dehydrogenase" evidence="3">
    <location>
        <begin position="14"/>
        <end position="473"/>
    </location>
</feature>
<evidence type="ECO:0000313" key="4">
    <source>
        <dbReference type="EMBL" id="MZR31641.1"/>
    </source>
</evidence>
<dbReference type="FunFam" id="3.40.605.10:FF:000007">
    <property type="entry name" value="NAD/NADP-dependent betaine aldehyde dehydrogenase"/>
    <property type="match status" value="1"/>
</dbReference>
<keyword evidence="2" id="KW-0560">Oxidoreductase</keyword>
<dbReference type="Pfam" id="PF00171">
    <property type="entry name" value="Aldedh"/>
    <property type="match status" value="1"/>
</dbReference>
<dbReference type="SUPFAM" id="SSF53720">
    <property type="entry name" value="ALDH-like"/>
    <property type="match status" value="1"/>
</dbReference>
<dbReference type="InterPro" id="IPR015590">
    <property type="entry name" value="Aldehyde_DH_dom"/>
</dbReference>
<protein>
    <submittedName>
        <fullName evidence="4">Aldehyde dehydrogenase family protein</fullName>
    </submittedName>
</protein>
<dbReference type="GO" id="GO:0004777">
    <property type="term" value="F:succinate-semialdehyde dehydrogenase (NAD+) activity"/>
    <property type="evidence" value="ECO:0007669"/>
    <property type="project" value="TreeGrafter"/>
</dbReference>
<dbReference type="AlphaFoldDB" id="A0A6L8W941"/>
<keyword evidence="5" id="KW-1185">Reference proteome</keyword>
<comment type="similarity">
    <text evidence="1">Belongs to the aldehyde dehydrogenase family.</text>
</comment>
<dbReference type="Gene3D" id="3.40.605.10">
    <property type="entry name" value="Aldehyde Dehydrogenase, Chain A, domain 1"/>
    <property type="match status" value="1"/>
</dbReference>
<name>A0A6L8W941_9PROT</name>
<dbReference type="InterPro" id="IPR050740">
    <property type="entry name" value="Aldehyde_DH_Superfamily"/>
</dbReference>
<dbReference type="PANTHER" id="PTHR43353:SF5">
    <property type="entry name" value="SUCCINATE-SEMIALDEHYDE DEHYDROGENASE, MITOCHONDRIAL"/>
    <property type="match status" value="1"/>
</dbReference>
<accession>A0A6L8W941</accession>
<dbReference type="FunFam" id="3.40.309.10:FF:000004">
    <property type="entry name" value="Succinate-semialdehyde dehydrogenase I"/>
    <property type="match status" value="1"/>
</dbReference>
<reference evidence="4 5" key="1">
    <citation type="submission" date="2019-12" db="EMBL/GenBank/DDBJ databases">
        <title>Snethiella sp. nov. sp. isolated from sea sand.</title>
        <authorList>
            <person name="Kim J."/>
            <person name="Jeong S.E."/>
            <person name="Jung H.S."/>
            <person name="Jeon C.O."/>
        </authorList>
    </citation>
    <scope>NUCLEOTIDE SEQUENCE [LARGE SCALE GENOMIC DNA]</scope>
    <source>
        <strain evidence="4 5">DP05</strain>
    </source>
</reference>
<dbReference type="CDD" id="cd07103">
    <property type="entry name" value="ALDH_F5_SSADH_GabD"/>
    <property type="match status" value="1"/>
</dbReference>
<comment type="caution">
    <text evidence="4">The sequence shown here is derived from an EMBL/GenBank/DDBJ whole genome shotgun (WGS) entry which is preliminary data.</text>
</comment>
<dbReference type="EMBL" id="WTUW01000002">
    <property type="protein sequence ID" value="MZR31641.1"/>
    <property type="molecule type" value="Genomic_DNA"/>
</dbReference>
<evidence type="ECO:0000259" key="3">
    <source>
        <dbReference type="Pfam" id="PF00171"/>
    </source>
</evidence>
<dbReference type="Proteomes" id="UP000476030">
    <property type="component" value="Unassembled WGS sequence"/>
</dbReference>
<dbReference type="InterPro" id="IPR016161">
    <property type="entry name" value="Ald_DH/histidinol_DH"/>
</dbReference>
<proteinExistence type="inferred from homology"/>
<dbReference type="InterPro" id="IPR016163">
    <property type="entry name" value="Ald_DH_C"/>
</dbReference>
<dbReference type="RefSeq" id="WP_161316127.1">
    <property type="nucleotide sequence ID" value="NZ_WTUW01000002.1"/>
</dbReference>
<sequence length="477" mass="51199">MSYEELALLIDGRWTQGTSGKTETVVNPSTNEALGELPLASIADLDEALEASQKGFDVWRKTPAIQRQMIMEKTARLLEERMDVIAANLTREMGKPLKEARMELGAAIDVLRWYGEEGKRVYGRVVPSRITGMRQTVKKEPIGPVIAFVAWNFPAINVMRKVAGAIGAGCSITIKASEETPGTCIAIGRAFMDAGLPAGVLNIVFGDPATISSHLCASDIPRKLSFTGSVPIGKHLQKLAADKMMRCTMELGGHAPVLVFSDADIDAAVRNCVAGKYRNAGQVCVSPTRFLVQEAVYDKFATAFRDQASKLVVGDGLAEKTDMGPLIAERRIEVMENFMADALSNGSNLLTGGERLSNSGSFFAPTVLGDVTDDALIMNEEPFGPIAPISRFSTLDEAIERANRLPFGLAAYAFTKNAKTAAALSSEIQSGMLAINSLMVASAETPFGGIKDSGYGSEGSIEGMETFLTTRFVTEVY</sequence>
<gene>
    <name evidence="4" type="ORF">GQE98_13450</name>
</gene>
<evidence type="ECO:0000256" key="1">
    <source>
        <dbReference type="ARBA" id="ARBA00009986"/>
    </source>
</evidence>
<dbReference type="InterPro" id="IPR016162">
    <property type="entry name" value="Ald_DH_N"/>
</dbReference>
<dbReference type="GO" id="GO:0009450">
    <property type="term" value="P:gamma-aminobutyric acid catabolic process"/>
    <property type="evidence" value="ECO:0007669"/>
    <property type="project" value="TreeGrafter"/>
</dbReference>
<dbReference type="PANTHER" id="PTHR43353">
    <property type="entry name" value="SUCCINATE-SEMIALDEHYDE DEHYDROGENASE, MITOCHONDRIAL"/>
    <property type="match status" value="1"/>
</dbReference>
<evidence type="ECO:0000256" key="2">
    <source>
        <dbReference type="ARBA" id="ARBA00023002"/>
    </source>
</evidence>